<evidence type="ECO:0000313" key="2">
    <source>
        <dbReference type="Proteomes" id="UP000295793"/>
    </source>
</evidence>
<gene>
    <name evidence="1" type="ORF">BCF53_10429</name>
</gene>
<dbReference type="InterPro" id="IPR027417">
    <property type="entry name" value="P-loop_NTPase"/>
</dbReference>
<dbReference type="GO" id="GO:0016740">
    <property type="term" value="F:transferase activity"/>
    <property type="evidence" value="ECO:0007669"/>
    <property type="project" value="UniProtKB-KW"/>
</dbReference>
<organism evidence="1 2">
    <name type="scientific">Reinekea marinisedimentorum</name>
    <dbReference type="NCBI Taxonomy" id="230495"/>
    <lineage>
        <taxon>Bacteria</taxon>
        <taxon>Pseudomonadati</taxon>
        <taxon>Pseudomonadota</taxon>
        <taxon>Gammaproteobacteria</taxon>
        <taxon>Oceanospirillales</taxon>
        <taxon>Saccharospirillaceae</taxon>
        <taxon>Reinekea</taxon>
    </lineage>
</organism>
<dbReference type="Pfam" id="PF13469">
    <property type="entry name" value="Sulfotransfer_3"/>
    <property type="match status" value="1"/>
</dbReference>
<sequence>MKKTLVVFVGAGRSGSTLIDLLLERNKFCFAVGELRYFFSRSIGKNQLCSCGDTVFDCLFWSELAKKTARLELTSDYGYFNFFERLRNFYRLLLSRYFGCYRKESQEYTAVNMMLLDYIFSKAGKSVIVDSSKFPFRALAAKILLARNVDVRLVHLVRDPRAVAYSWTTVKKRPEIKDEEVYMDRHSFVYSSLLWALIDVSCKFVKLFYSRDQKITIRYEDFCVDPVGSYSGLSEFMTGVPDMSLDLDEQHNSPSHALSGNPIRFNKILKVSRDDRWLKNTSKFKRVIFGVLLYPLLKSHGYKL</sequence>
<accession>A0A4R3I701</accession>
<evidence type="ECO:0000313" key="1">
    <source>
        <dbReference type="EMBL" id="TCS41925.1"/>
    </source>
</evidence>
<proteinExistence type="predicted"/>
<keyword evidence="2" id="KW-1185">Reference proteome</keyword>
<name>A0A4R3I701_9GAMM</name>
<dbReference type="Proteomes" id="UP000295793">
    <property type="component" value="Unassembled WGS sequence"/>
</dbReference>
<reference evidence="1 2" key="1">
    <citation type="submission" date="2019-03" db="EMBL/GenBank/DDBJ databases">
        <title>Genomic Encyclopedia of Archaeal and Bacterial Type Strains, Phase II (KMG-II): from individual species to whole genera.</title>
        <authorList>
            <person name="Goeker M."/>
        </authorList>
    </citation>
    <scope>NUCLEOTIDE SEQUENCE [LARGE SCALE GENOMIC DNA]</scope>
    <source>
        <strain evidence="1 2">DSM 15388</strain>
    </source>
</reference>
<dbReference type="Gene3D" id="3.40.50.300">
    <property type="entry name" value="P-loop containing nucleotide triphosphate hydrolases"/>
    <property type="match status" value="1"/>
</dbReference>
<keyword evidence="1" id="KW-0808">Transferase</keyword>
<dbReference type="RefSeq" id="WP_132700662.1">
    <property type="nucleotide sequence ID" value="NZ_SLZR01000004.1"/>
</dbReference>
<comment type="caution">
    <text evidence="1">The sequence shown here is derived from an EMBL/GenBank/DDBJ whole genome shotgun (WGS) entry which is preliminary data.</text>
</comment>
<dbReference type="OrthoDB" id="7062607at2"/>
<dbReference type="SUPFAM" id="SSF52540">
    <property type="entry name" value="P-loop containing nucleoside triphosphate hydrolases"/>
    <property type="match status" value="1"/>
</dbReference>
<protein>
    <submittedName>
        <fullName evidence="1">Sulfotransferase family protein</fullName>
    </submittedName>
</protein>
<dbReference type="EMBL" id="SLZR01000004">
    <property type="protein sequence ID" value="TCS41925.1"/>
    <property type="molecule type" value="Genomic_DNA"/>
</dbReference>
<dbReference type="AlphaFoldDB" id="A0A4R3I701"/>